<evidence type="ECO:0000313" key="1">
    <source>
        <dbReference type="EMBL" id="KAI0035933.1"/>
    </source>
</evidence>
<accession>A0ACB8QWN1</accession>
<proteinExistence type="predicted"/>
<keyword evidence="2" id="KW-1185">Reference proteome</keyword>
<name>A0ACB8QWN1_9AGAM</name>
<sequence>MPKEEQYEVENIIKAKAFKNGKKLQWKYFIKWKNYPEEHNSWEPESCLRGGADATLAKFWERANPDKRDRADPSQFKHGTEVYPTGPPRGRTKAKTRAPVASSEPEEEPVPSSSSGRRKRPRGPTTSESPATRKRAKQLRPEAPRTTSEKAVARLLVSEDASGPPQSPSIPDSEEEQLKLPEPDEDGVMNVDDPAPVEEPHAAMPHLRRSSARSVKRMDETMLERSVGGAISAKARALQAASEKASGSSPSRMRKPGPGRSSEGLANTTLLTGSKGGLKSVRTKKPSSQTIGEAVEEILEVADLLNSDVAPIDSTMTGAGTSDIELRIQPPTGKELLELAGAKDGAEDLADFDEVAAPLPQENETTETVAPESGPNTPIIFSPSVPIGSTGSAPGTSLSRWGGWPGTIFNSWVSALPSLPTSLLGFGSGRSARLDDKNGVETSAPTQALNELSLSVTPSLSIPLTMHDFHPPTDLENSSLDNVAPAVIPGKLYSQSAAMKLLSTLEVGGASARIALDVKASPSEQMMFDRLREQLEAGSLFVAVFGNETLAFCSARNKPLADKLAIPASPRDREQTVLVSHVFVKNVDAYIETAVEGESVRW</sequence>
<gene>
    <name evidence="1" type="ORF">K488DRAFT_82545</name>
</gene>
<comment type="caution">
    <text evidence="1">The sequence shown here is derived from an EMBL/GenBank/DDBJ whole genome shotgun (WGS) entry which is preliminary data.</text>
</comment>
<dbReference type="Proteomes" id="UP000814128">
    <property type="component" value="Unassembled WGS sequence"/>
</dbReference>
<reference evidence="1" key="2">
    <citation type="journal article" date="2022" name="New Phytol.">
        <title>Evolutionary transition to the ectomycorrhizal habit in the genomes of a hyperdiverse lineage of mushroom-forming fungi.</title>
        <authorList>
            <person name="Looney B."/>
            <person name="Miyauchi S."/>
            <person name="Morin E."/>
            <person name="Drula E."/>
            <person name="Courty P.E."/>
            <person name="Kohler A."/>
            <person name="Kuo A."/>
            <person name="LaButti K."/>
            <person name="Pangilinan J."/>
            <person name="Lipzen A."/>
            <person name="Riley R."/>
            <person name="Andreopoulos W."/>
            <person name="He G."/>
            <person name="Johnson J."/>
            <person name="Nolan M."/>
            <person name="Tritt A."/>
            <person name="Barry K.W."/>
            <person name="Grigoriev I.V."/>
            <person name="Nagy L.G."/>
            <person name="Hibbett D."/>
            <person name="Henrissat B."/>
            <person name="Matheny P.B."/>
            <person name="Labbe J."/>
            <person name="Martin F.M."/>
        </authorList>
    </citation>
    <scope>NUCLEOTIDE SEQUENCE</scope>
    <source>
        <strain evidence="1">EC-137</strain>
    </source>
</reference>
<dbReference type="EMBL" id="MU273477">
    <property type="protein sequence ID" value="KAI0035933.1"/>
    <property type="molecule type" value="Genomic_DNA"/>
</dbReference>
<evidence type="ECO:0000313" key="2">
    <source>
        <dbReference type="Proteomes" id="UP000814128"/>
    </source>
</evidence>
<organism evidence="1 2">
    <name type="scientific">Vararia minispora EC-137</name>
    <dbReference type="NCBI Taxonomy" id="1314806"/>
    <lineage>
        <taxon>Eukaryota</taxon>
        <taxon>Fungi</taxon>
        <taxon>Dikarya</taxon>
        <taxon>Basidiomycota</taxon>
        <taxon>Agaricomycotina</taxon>
        <taxon>Agaricomycetes</taxon>
        <taxon>Russulales</taxon>
        <taxon>Lachnocladiaceae</taxon>
        <taxon>Vararia</taxon>
    </lineage>
</organism>
<reference evidence="1" key="1">
    <citation type="submission" date="2021-02" db="EMBL/GenBank/DDBJ databases">
        <authorList>
            <consortium name="DOE Joint Genome Institute"/>
            <person name="Ahrendt S."/>
            <person name="Looney B.P."/>
            <person name="Miyauchi S."/>
            <person name="Morin E."/>
            <person name="Drula E."/>
            <person name="Courty P.E."/>
            <person name="Chicoki N."/>
            <person name="Fauchery L."/>
            <person name="Kohler A."/>
            <person name="Kuo A."/>
            <person name="Labutti K."/>
            <person name="Pangilinan J."/>
            <person name="Lipzen A."/>
            <person name="Riley R."/>
            <person name="Andreopoulos W."/>
            <person name="He G."/>
            <person name="Johnson J."/>
            <person name="Barry K.W."/>
            <person name="Grigoriev I.V."/>
            <person name="Nagy L."/>
            <person name="Hibbett D."/>
            <person name="Henrissat B."/>
            <person name="Matheny P.B."/>
            <person name="Labbe J."/>
            <person name="Martin F."/>
        </authorList>
    </citation>
    <scope>NUCLEOTIDE SEQUENCE</scope>
    <source>
        <strain evidence="1">EC-137</strain>
    </source>
</reference>
<protein>
    <submittedName>
        <fullName evidence="1">Uncharacterized protein</fullName>
    </submittedName>
</protein>